<evidence type="ECO:0000313" key="6">
    <source>
        <dbReference type="Proteomes" id="UP000184330"/>
    </source>
</evidence>
<dbReference type="OrthoDB" id="6132182at2759"/>
<dbReference type="InterPro" id="IPR050316">
    <property type="entry name" value="Tyrosinase/Hemocyanin"/>
</dbReference>
<dbReference type="Proteomes" id="UP000184330">
    <property type="component" value="Unassembled WGS sequence"/>
</dbReference>
<dbReference type="InterPro" id="IPR008922">
    <property type="entry name" value="Di-copper_centre_dom_sf"/>
</dbReference>
<keyword evidence="3" id="KW-0732">Signal</keyword>
<evidence type="ECO:0000313" key="5">
    <source>
        <dbReference type="EMBL" id="CZR64041.1"/>
    </source>
</evidence>
<evidence type="ECO:0000256" key="1">
    <source>
        <dbReference type="ARBA" id="ARBA00022723"/>
    </source>
</evidence>
<feature type="signal peptide" evidence="3">
    <location>
        <begin position="1"/>
        <end position="18"/>
    </location>
</feature>
<sequence length="377" mass="41638">MATTHLIAFAACISQVLAACSSIEVRKEWRSFTTDEQTAWIDAVNCMAQLPHNDSLVATVGEFAAIANITSDSSYYDDYAYIHSDLNPTIHFTGLFFPFHRYFVWSYTQALKNDCGYTGVAPYWNWTIGNSHTPIFKAIPLTQPDAANVKDSTMWSDDTSAGLGQAVGVSSDDYVVGTGGFASDFTLAYPSSHGLRRNFTLEPYTAFAGSSFFPDPDIDANATFTSEKIDGLIANYTGDFKGFQKYMEGFEGPHGAVHEILGGDLGGYCPENANEACFEAEPSPTFSANEPMFWMHHAMVDRVWWLWQNRDSSNLYAFEGGSVQNITAYDEYPNGAPPWLSLESVLPTDGILMPAQTTLNDIWITEGDLLCYTYDDA</sequence>
<accession>A0A1L7XG75</accession>
<dbReference type="PRINTS" id="PR00092">
    <property type="entry name" value="TYROSINASE"/>
</dbReference>
<dbReference type="SUPFAM" id="SSF48056">
    <property type="entry name" value="Di-copper centre-containing domain"/>
    <property type="match status" value="1"/>
</dbReference>
<name>A0A1L7XG75_9HELO</name>
<keyword evidence="2" id="KW-0186">Copper</keyword>
<dbReference type="Gene3D" id="1.10.1280.10">
    <property type="entry name" value="Di-copper center containing domain from catechol oxidase"/>
    <property type="match status" value="1"/>
</dbReference>
<reference evidence="5 6" key="1">
    <citation type="submission" date="2016-03" db="EMBL/GenBank/DDBJ databases">
        <authorList>
            <person name="Ploux O."/>
        </authorList>
    </citation>
    <scope>NUCLEOTIDE SEQUENCE [LARGE SCALE GENOMIC DNA]</scope>
    <source>
        <strain evidence="5 6">UAMH 11012</strain>
    </source>
</reference>
<dbReference type="PANTHER" id="PTHR11474">
    <property type="entry name" value="TYROSINASE FAMILY MEMBER"/>
    <property type="match status" value="1"/>
</dbReference>
<evidence type="ECO:0000256" key="3">
    <source>
        <dbReference type="SAM" id="SignalP"/>
    </source>
</evidence>
<protein>
    <recommendedName>
        <fullName evidence="4">Tyrosinase copper-binding domain-containing protein</fullName>
    </recommendedName>
</protein>
<evidence type="ECO:0000259" key="4">
    <source>
        <dbReference type="Pfam" id="PF00264"/>
    </source>
</evidence>
<evidence type="ECO:0000256" key="2">
    <source>
        <dbReference type="ARBA" id="ARBA00023008"/>
    </source>
</evidence>
<dbReference type="GO" id="GO:0016491">
    <property type="term" value="F:oxidoreductase activity"/>
    <property type="evidence" value="ECO:0007669"/>
    <property type="project" value="InterPro"/>
</dbReference>
<dbReference type="PANTHER" id="PTHR11474:SF126">
    <property type="entry name" value="TYROSINASE-LIKE PROTEIN TYR-1-RELATED"/>
    <property type="match status" value="1"/>
</dbReference>
<dbReference type="EMBL" id="FJOG01000025">
    <property type="protein sequence ID" value="CZR64041.1"/>
    <property type="molecule type" value="Genomic_DNA"/>
</dbReference>
<proteinExistence type="predicted"/>
<keyword evidence="6" id="KW-1185">Reference proteome</keyword>
<dbReference type="Pfam" id="PF00264">
    <property type="entry name" value="Tyrosinase"/>
    <property type="match status" value="1"/>
</dbReference>
<feature type="domain" description="Tyrosinase copper-binding" evidence="4">
    <location>
        <begin position="75"/>
        <end position="310"/>
    </location>
</feature>
<dbReference type="GO" id="GO:0046872">
    <property type="term" value="F:metal ion binding"/>
    <property type="evidence" value="ECO:0007669"/>
    <property type="project" value="UniProtKB-KW"/>
</dbReference>
<dbReference type="STRING" id="576137.A0A1L7XG75"/>
<gene>
    <name evidence="5" type="ORF">PAC_13938</name>
</gene>
<dbReference type="InterPro" id="IPR002227">
    <property type="entry name" value="Tyrosinase_Cu-bd"/>
</dbReference>
<feature type="chain" id="PRO_5012431115" description="Tyrosinase copper-binding domain-containing protein" evidence="3">
    <location>
        <begin position="19"/>
        <end position="377"/>
    </location>
</feature>
<organism evidence="5 6">
    <name type="scientific">Phialocephala subalpina</name>
    <dbReference type="NCBI Taxonomy" id="576137"/>
    <lineage>
        <taxon>Eukaryota</taxon>
        <taxon>Fungi</taxon>
        <taxon>Dikarya</taxon>
        <taxon>Ascomycota</taxon>
        <taxon>Pezizomycotina</taxon>
        <taxon>Leotiomycetes</taxon>
        <taxon>Helotiales</taxon>
        <taxon>Mollisiaceae</taxon>
        <taxon>Phialocephala</taxon>
        <taxon>Phialocephala fortinii species complex</taxon>
    </lineage>
</organism>
<dbReference type="AlphaFoldDB" id="A0A1L7XG75"/>
<keyword evidence="1" id="KW-0479">Metal-binding</keyword>